<feature type="signal peptide" evidence="1">
    <location>
        <begin position="1"/>
        <end position="21"/>
    </location>
</feature>
<evidence type="ECO:0000313" key="2">
    <source>
        <dbReference type="EMBL" id="RDH93228.1"/>
    </source>
</evidence>
<protein>
    <recommendedName>
        <fullName evidence="4">PEP-CTERM sorting domain-containing protein</fullName>
    </recommendedName>
</protein>
<evidence type="ECO:0000313" key="3">
    <source>
        <dbReference type="Proteomes" id="UP000255508"/>
    </source>
</evidence>
<sequence>MKFFARIALFTLLLASFGASATIVGSADFETTGSVVNSGGADYFVTVSGAVTFTNGSGTLWSDELHGSVVDVPMGVTGGSGLPLLAGATGYIHNLAYLDLVTFTFYGLVW</sequence>
<name>A0A370E0Z4_9GAMM</name>
<gene>
    <name evidence="2" type="ORF">DIZ79_01320</name>
</gene>
<accession>A0A370E0Z4</accession>
<dbReference type="EMBL" id="QFXD01000022">
    <property type="protein sequence ID" value="RDH93228.1"/>
    <property type="molecule type" value="Genomic_DNA"/>
</dbReference>
<dbReference type="AlphaFoldDB" id="A0A370E0Z4"/>
<proteinExistence type="predicted"/>
<reference evidence="2 3" key="1">
    <citation type="journal article" date="2018" name="ISME J.">
        <title>Endosymbiont genomes yield clues of tubeworm success.</title>
        <authorList>
            <person name="Li Y."/>
            <person name="Liles M.R."/>
            <person name="Halanych K.M."/>
        </authorList>
    </citation>
    <scope>NUCLEOTIDE SEQUENCE [LARGE SCALE GENOMIC DNA]</scope>
    <source>
        <strain evidence="2">A1422</strain>
    </source>
</reference>
<feature type="chain" id="PRO_5016696959" description="PEP-CTERM sorting domain-containing protein" evidence="1">
    <location>
        <begin position="22"/>
        <end position="110"/>
    </location>
</feature>
<dbReference type="Proteomes" id="UP000255508">
    <property type="component" value="Unassembled WGS sequence"/>
</dbReference>
<keyword evidence="1" id="KW-0732">Signal</keyword>
<comment type="caution">
    <text evidence="2">The sequence shown here is derived from an EMBL/GenBank/DDBJ whole genome shotgun (WGS) entry which is preliminary data.</text>
</comment>
<evidence type="ECO:0008006" key="4">
    <source>
        <dbReference type="Google" id="ProtNLM"/>
    </source>
</evidence>
<evidence type="ECO:0000256" key="1">
    <source>
        <dbReference type="SAM" id="SignalP"/>
    </source>
</evidence>
<organism evidence="2 3">
    <name type="scientific">endosymbiont of Lamellibrachia luymesi</name>
    <dbReference type="NCBI Taxonomy" id="2200907"/>
    <lineage>
        <taxon>Bacteria</taxon>
        <taxon>Pseudomonadati</taxon>
        <taxon>Pseudomonadota</taxon>
        <taxon>Gammaproteobacteria</taxon>
        <taxon>sulfur-oxidizing symbionts</taxon>
    </lineage>
</organism>